<sequence>MKNTVIQTKSTNMIGTENSNKETTTNSLQAILEIKVKEGQFQEFMDCIQLETNIEFCYRVTGKTDFIAKIIIADLRELEEFVDNYISVAQIVSNLIIFKTNTNYDLTEN</sequence>
<evidence type="ECO:0000313" key="2">
    <source>
        <dbReference type="EMBL" id="KKZ95976.1"/>
    </source>
</evidence>
<accession>A0A0G8CAB7</accession>
<comment type="caution">
    <text evidence="2">The sequence shown here is derived from an EMBL/GenBank/DDBJ whole genome shotgun (WGS) entry which is preliminary data.</text>
</comment>
<evidence type="ECO:0000259" key="1">
    <source>
        <dbReference type="Pfam" id="PF01037"/>
    </source>
</evidence>
<dbReference type="AlphaFoldDB" id="A0A0G8CAB7"/>
<feature type="domain" description="Transcription regulator AsnC/Lrp ligand binding" evidence="1">
    <location>
        <begin position="33"/>
        <end position="87"/>
    </location>
</feature>
<reference evidence="2 3" key="1">
    <citation type="journal article" date="2015" name="Genome Announc.">
        <title>Next-Generation Whole-Genome Sequencing of Eight Strains of Bacillus cereus, Isolated from Food.</title>
        <authorList>
            <person name="Krawczyk A.O."/>
            <person name="de Jong A."/>
            <person name="Eijlander R.T."/>
            <person name="Berendsen E.M."/>
            <person name="Holsappel S."/>
            <person name="Wells-Bennik M.H."/>
            <person name="Kuipers O.P."/>
        </authorList>
    </citation>
    <scope>NUCLEOTIDE SEQUENCE [LARGE SCALE GENOMIC DNA]</scope>
    <source>
        <strain evidence="2 3">B4147</strain>
    </source>
</reference>
<organism evidence="2 3">
    <name type="scientific">Bacillus wiedmannii</name>
    <dbReference type="NCBI Taxonomy" id="1890302"/>
    <lineage>
        <taxon>Bacteria</taxon>
        <taxon>Bacillati</taxon>
        <taxon>Bacillota</taxon>
        <taxon>Bacilli</taxon>
        <taxon>Bacillales</taxon>
        <taxon>Bacillaceae</taxon>
        <taxon>Bacillus</taxon>
        <taxon>Bacillus cereus group</taxon>
    </lineage>
</organism>
<dbReference type="SUPFAM" id="SSF54909">
    <property type="entry name" value="Dimeric alpha+beta barrel"/>
    <property type="match status" value="1"/>
</dbReference>
<protein>
    <recommendedName>
        <fullName evidence="1">Transcription regulator AsnC/Lrp ligand binding domain-containing protein</fullName>
    </recommendedName>
</protein>
<gene>
    <name evidence="2" type="ORF">B4147_5217</name>
</gene>
<reference evidence="3" key="2">
    <citation type="submission" date="2015-04" db="EMBL/GenBank/DDBJ databases">
        <title>Draft Genome Sequences of Eight Spore-Forming Food Isolates of Bacillus cereus Genome sequencing.</title>
        <authorList>
            <person name="Krawcyk A.O."/>
            <person name="de Jong A."/>
            <person name="Eijlander R.T."/>
            <person name="Berendsen E.M."/>
            <person name="Holsappel S."/>
            <person name="Wells-Bennik M."/>
            <person name="Kuipers O.P."/>
        </authorList>
    </citation>
    <scope>NUCLEOTIDE SEQUENCE [LARGE SCALE GENOMIC DNA]</scope>
    <source>
        <strain evidence="3">B4147</strain>
    </source>
</reference>
<dbReference type="Proteomes" id="UP000035350">
    <property type="component" value="Unassembled WGS sequence"/>
</dbReference>
<name>A0A0G8CAB7_9BACI</name>
<proteinExistence type="predicted"/>
<dbReference type="InterPro" id="IPR019887">
    <property type="entry name" value="Tscrpt_reg_AsnC/Lrp_C"/>
</dbReference>
<dbReference type="RefSeq" id="WP_000799645.1">
    <property type="nucleotide sequence ID" value="NZ_LCYN01000017.1"/>
</dbReference>
<dbReference type="Gene3D" id="3.30.70.920">
    <property type="match status" value="1"/>
</dbReference>
<dbReference type="InterPro" id="IPR011008">
    <property type="entry name" value="Dimeric_a/b-barrel"/>
</dbReference>
<dbReference type="PATRIC" id="fig|1396.433.peg.2059"/>
<evidence type="ECO:0000313" key="3">
    <source>
        <dbReference type="Proteomes" id="UP000035350"/>
    </source>
</evidence>
<dbReference type="Pfam" id="PF01037">
    <property type="entry name" value="AsnC_trans_reg"/>
    <property type="match status" value="1"/>
</dbReference>
<dbReference type="EMBL" id="LCYN01000017">
    <property type="protein sequence ID" value="KKZ95976.1"/>
    <property type="molecule type" value="Genomic_DNA"/>
</dbReference>